<feature type="region of interest" description="Disordered" evidence="1">
    <location>
        <begin position="129"/>
        <end position="162"/>
    </location>
</feature>
<dbReference type="EMBL" id="QGKW02001660">
    <property type="protein sequence ID" value="KAF2581655.1"/>
    <property type="molecule type" value="Genomic_DNA"/>
</dbReference>
<organism evidence="2 3">
    <name type="scientific">Brassica cretica</name>
    <name type="common">Mustard</name>
    <dbReference type="NCBI Taxonomy" id="69181"/>
    <lineage>
        <taxon>Eukaryota</taxon>
        <taxon>Viridiplantae</taxon>
        <taxon>Streptophyta</taxon>
        <taxon>Embryophyta</taxon>
        <taxon>Tracheophyta</taxon>
        <taxon>Spermatophyta</taxon>
        <taxon>Magnoliopsida</taxon>
        <taxon>eudicotyledons</taxon>
        <taxon>Gunneridae</taxon>
        <taxon>Pentapetalae</taxon>
        <taxon>rosids</taxon>
        <taxon>malvids</taxon>
        <taxon>Brassicales</taxon>
        <taxon>Brassicaceae</taxon>
        <taxon>Brassiceae</taxon>
        <taxon>Brassica</taxon>
    </lineage>
</organism>
<accession>A0A3N6UAS5</accession>
<dbReference type="Proteomes" id="UP000712281">
    <property type="component" value="Unassembled WGS sequence"/>
</dbReference>
<proteinExistence type="predicted"/>
<evidence type="ECO:0000313" key="3">
    <source>
        <dbReference type="Proteomes" id="UP000712281"/>
    </source>
</evidence>
<gene>
    <name evidence="2" type="ORF">F2Q68_00005147</name>
</gene>
<evidence type="ECO:0000313" key="2">
    <source>
        <dbReference type="EMBL" id="KAF2581655.1"/>
    </source>
</evidence>
<dbReference type="AlphaFoldDB" id="A0A3N6UAS5"/>
<name>A0A3N6UAS5_BRACR</name>
<reference evidence="2" key="1">
    <citation type="submission" date="2019-12" db="EMBL/GenBank/DDBJ databases">
        <title>Genome sequencing and annotation of Brassica cretica.</title>
        <authorList>
            <person name="Studholme D.J."/>
            <person name="Sarris P.F."/>
        </authorList>
    </citation>
    <scope>NUCLEOTIDE SEQUENCE</scope>
    <source>
        <strain evidence="2">PFS-001/15</strain>
        <tissue evidence="2">Leaf</tissue>
    </source>
</reference>
<sequence>MSVTSSRSRIQHRNSIVASFRAAECEIQTGSGFQSKISGSKENLRVPMWPQGSKDKKKLEPLCSLGRIGVITTSKNLRVPNSDLQIQTSGFRHGLKGLNTIFEKRIEPLCSLGRIGVITSLNNLRGPTTITETSGFQPAISESVRESPGEPPGSSTTSGFLDDPWVLMQPPGYKINLQKPVAITSGFLGYLPTGP</sequence>
<protein>
    <submittedName>
        <fullName evidence="2">Uncharacterized protein</fullName>
    </submittedName>
</protein>
<comment type="caution">
    <text evidence="2">The sequence shown here is derived from an EMBL/GenBank/DDBJ whole genome shotgun (WGS) entry which is preliminary data.</text>
</comment>
<evidence type="ECO:0000256" key="1">
    <source>
        <dbReference type="SAM" id="MobiDB-lite"/>
    </source>
</evidence>